<dbReference type="CDD" id="cd03039">
    <property type="entry name" value="GST_N_Sigma_like"/>
    <property type="match status" value="1"/>
</dbReference>
<evidence type="ECO:0000256" key="2">
    <source>
        <dbReference type="ARBA" id="ARBA00022679"/>
    </source>
</evidence>
<dbReference type="InterPro" id="IPR036249">
    <property type="entry name" value="Thioredoxin-like_sf"/>
</dbReference>
<feature type="domain" description="GST C-terminal" evidence="5">
    <location>
        <begin position="83"/>
        <end position="206"/>
    </location>
</feature>
<dbReference type="Pfam" id="PF02798">
    <property type="entry name" value="GST_N"/>
    <property type="match status" value="1"/>
</dbReference>
<dbReference type="AlphaFoldDB" id="A0A913XB66"/>
<dbReference type="InterPro" id="IPR004046">
    <property type="entry name" value="GST_C"/>
</dbReference>
<feature type="domain" description="GST N-terminal" evidence="4">
    <location>
        <begin position="2"/>
        <end position="81"/>
    </location>
</feature>
<dbReference type="PANTHER" id="PTHR11571:SF224">
    <property type="entry name" value="HEMATOPOIETIC PROSTAGLANDIN D SYNTHASE"/>
    <property type="match status" value="1"/>
</dbReference>
<organism evidence="6 7">
    <name type="scientific">Exaiptasia diaphana</name>
    <name type="common">Tropical sea anemone</name>
    <name type="synonym">Aiptasia pulchella</name>
    <dbReference type="NCBI Taxonomy" id="2652724"/>
    <lineage>
        <taxon>Eukaryota</taxon>
        <taxon>Metazoa</taxon>
        <taxon>Cnidaria</taxon>
        <taxon>Anthozoa</taxon>
        <taxon>Hexacorallia</taxon>
        <taxon>Actiniaria</taxon>
        <taxon>Aiptasiidae</taxon>
        <taxon>Exaiptasia</taxon>
    </lineage>
</organism>
<dbReference type="PANTHER" id="PTHR11571">
    <property type="entry name" value="GLUTATHIONE S-TRANSFERASE"/>
    <property type="match status" value="1"/>
</dbReference>
<protein>
    <recommendedName>
        <fullName evidence="1">glutathione transferase</fullName>
        <ecNumber evidence="1">2.5.1.18</ecNumber>
    </recommendedName>
</protein>
<dbReference type="EnsemblMetazoa" id="XM_021046225.2">
    <property type="protein sequence ID" value="XP_020901884.1"/>
    <property type="gene ID" value="LOC110240414"/>
</dbReference>
<dbReference type="RefSeq" id="XP_020901884.1">
    <property type="nucleotide sequence ID" value="XM_021046225.2"/>
</dbReference>
<dbReference type="Proteomes" id="UP000887567">
    <property type="component" value="Unplaced"/>
</dbReference>
<reference evidence="6" key="1">
    <citation type="submission" date="2022-11" db="UniProtKB">
        <authorList>
            <consortium name="EnsemblMetazoa"/>
        </authorList>
    </citation>
    <scope>IDENTIFICATION</scope>
</reference>
<keyword evidence="7" id="KW-1185">Reference proteome</keyword>
<dbReference type="InterPro" id="IPR004045">
    <property type="entry name" value="Glutathione_S-Trfase_N"/>
</dbReference>
<dbReference type="CDD" id="cd03192">
    <property type="entry name" value="GST_C_Sigma_like"/>
    <property type="match status" value="1"/>
</dbReference>
<evidence type="ECO:0000313" key="7">
    <source>
        <dbReference type="Proteomes" id="UP000887567"/>
    </source>
</evidence>
<dbReference type="Gene3D" id="1.20.1050.10">
    <property type="match status" value="1"/>
</dbReference>
<dbReference type="Gene3D" id="3.40.30.10">
    <property type="entry name" value="Glutaredoxin"/>
    <property type="match status" value="1"/>
</dbReference>
<dbReference type="SFLD" id="SFLDS00019">
    <property type="entry name" value="Glutathione_Transferase_(cytos"/>
    <property type="match status" value="1"/>
</dbReference>
<evidence type="ECO:0000256" key="3">
    <source>
        <dbReference type="ARBA" id="ARBA00047960"/>
    </source>
</evidence>
<dbReference type="InterPro" id="IPR036282">
    <property type="entry name" value="Glutathione-S-Trfase_C_sf"/>
</dbReference>
<dbReference type="SFLD" id="SFLDG00363">
    <property type="entry name" value="AMPS_(cytGST):_Alpha-__Mu-__Pi"/>
    <property type="match status" value="1"/>
</dbReference>
<dbReference type="InterPro" id="IPR040079">
    <property type="entry name" value="Glutathione_S-Trfase"/>
</dbReference>
<dbReference type="SUPFAM" id="SSF47616">
    <property type="entry name" value="GST C-terminal domain-like"/>
    <property type="match status" value="1"/>
</dbReference>
<comment type="catalytic activity">
    <reaction evidence="3">
        <text>RX + glutathione = an S-substituted glutathione + a halide anion + H(+)</text>
        <dbReference type="Rhea" id="RHEA:16437"/>
        <dbReference type="ChEBI" id="CHEBI:15378"/>
        <dbReference type="ChEBI" id="CHEBI:16042"/>
        <dbReference type="ChEBI" id="CHEBI:17792"/>
        <dbReference type="ChEBI" id="CHEBI:57925"/>
        <dbReference type="ChEBI" id="CHEBI:90779"/>
        <dbReference type="EC" id="2.5.1.18"/>
    </reaction>
</comment>
<dbReference type="SFLD" id="SFLDG01205">
    <property type="entry name" value="AMPS.1"/>
    <property type="match status" value="1"/>
</dbReference>
<evidence type="ECO:0000259" key="4">
    <source>
        <dbReference type="PROSITE" id="PS50404"/>
    </source>
</evidence>
<dbReference type="Pfam" id="PF14497">
    <property type="entry name" value="GST_C_3"/>
    <property type="match status" value="1"/>
</dbReference>
<dbReference type="SUPFAM" id="SSF52833">
    <property type="entry name" value="Thioredoxin-like"/>
    <property type="match status" value="1"/>
</dbReference>
<accession>A0A913XB66</accession>
<dbReference type="PROSITE" id="PS50405">
    <property type="entry name" value="GST_CTER"/>
    <property type="match status" value="1"/>
</dbReference>
<dbReference type="FunFam" id="1.20.1050.10:FF:000030">
    <property type="entry name" value="Glutathione S-transferase S1"/>
    <property type="match status" value="1"/>
</dbReference>
<dbReference type="InterPro" id="IPR050213">
    <property type="entry name" value="GST_superfamily"/>
</dbReference>
<dbReference type="FunFam" id="3.40.30.10:FF:000258">
    <property type="entry name" value="Glutathione S-transferase"/>
    <property type="match status" value="1"/>
</dbReference>
<dbReference type="InterPro" id="IPR010987">
    <property type="entry name" value="Glutathione-S-Trfase_C-like"/>
</dbReference>
<dbReference type="GO" id="GO:0004364">
    <property type="term" value="F:glutathione transferase activity"/>
    <property type="evidence" value="ECO:0007669"/>
    <property type="project" value="UniProtKB-EC"/>
</dbReference>
<keyword evidence="2" id="KW-0808">Transferase</keyword>
<evidence type="ECO:0000313" key="6">
    <source>
        <dbReference type="EnsemblMetazoa" id="XP_020901884.1"/>
    </source>
</evidence>
<name>A0A913XB66_EXADI</name>
<dbReference type="GO" id="GO:0006749">
    <property type="term" value="P:glutathione metabolic process"/>
    <property type="evidence" value="ECO:0007669"/>
    <property type="project" value="TreeGrafter"/>
</dbReference>
<dbReference type="PROSITE" id="PS50404">
    <property type="entry name" value="GST_NTER"/>
    <property type="match status" value="1"/>
</dbReference>
<dbReference type="OrthoDB" id="414243at2759"/>
<evidence type="ECO:0000256" key="1">
    <source>
        <dbReference type="ARBA" id="ARBA00012452"/>
    </source>
</evidence>
<proteinExistence type="predicted"/>
<evidence type="ECO:0000259" key="5">
    <source>
        <dbReference type="PROSITE" id="PS50405"/>
    </source>
</evidence>
<dbReference type="GeneID" id="110240414"/>
<dbReference type="EC" id="2.5.1.18" evidence="1"/>
<sequence length="206" mass="23807">MPAYKLYYFNARGRAEPARLCFAAAGVKYEDVRYTFEEWSKEKAAGLSPMGFLPMLEVDGKKLNESLAIMRYLAREFGLCPKDSFMVAQCDMVVDSLFDVFGKLYAFKFEKDEEKKKNLEKEFYEKVVPNFYTKMTALLKNNSKGKGFFVGDKLTYADIMVFYCLDLVHIVKDLLGDHPELKAHFERVGNVPGIKKWVETRPKTDH</sequence>